<evidence type="ECO:0000313" key="3">
    <source>
        <dbReference type="EMBL" id="HJC71971.1"/>
    </source>
</evidence>
<keyword evidence="2" id="KW-0472">Membrane</keyword>
<sequence>MKGSMFEEGKNDILKDMYGEDISMVEQSEASSFSPVPKNTRAVQQSAPRTSSAAKTWAKRSAQPPVRKAAARPNDWNPASAGTAQKRVKSGNGWFVIGLLALIFTVVLAPAIASSGMQSMLRPNRYEEKLVDMLDKNQPARAMEFIRENQLDDYDKRDASYAHLVTQAEWDNTVLETIDQWQLFVSVIAGQREADLSYMGSDLAFRMERICTPDDDVTASVPAEDVERGREAVRGMLLMLGDDGTVFEALCNEDYGIRSTAADVIKATLDDMIRQTGNTTQEDVFFDSQSSGLAAPLNEEV</sequence>
<name>A0A9D2Q406_9FIRM</name>
<comment type="caution">
    <text evidence="3">The sequence shown here is derived from an EMBL/GenBank/DDBJ whole genome shotgun (WGS) entry which is preliminary data.</text>
</comment>
<evidence type="ECO:0000256" key="1">
    <source>
        <dbReference type="SAM" id="MobiDB-lite"/>
    </source>
</evidence>
<feature type="transmembrane region" description="Helical" evidence="2">
    <location>
        <begin position="94"/>
        <end position="113"/>
    </location>
</feature>
<evidence type="ECO:0000313" key="4">
    <source>
        <dbReference type="Proteomes" id="UP000823918"/>
    </source>
</evidence>
<proteinExistence type="predicted"/>
<organism evidence="3 4">
    <name type="scientific">Candidatus Ruthenibacterium merdavium</name>
    <dbReference type="NCBI Taxonomy" id="2838752"/>
    <lineage>
        <taxon>Bacteria</taxon>
        <taxon>Bacillati</taxon>
        <taxon>Bacillota</taxon>
        <taxon>Clostridia</taxon>
        <taxon>Eubacteriales</taxon>
        <taxon>Oscillospiraceae</taxon>
        <taxon>Ruthenibacterium</taxon>
    </lineage>
</organism>
<accession>A0A9D2Q406</accession>
<evidence type="ECO:0000256" key="2">
    <source>
        <dbReference type="SAM" id="Phobius"/>
    </source>
</evidence>
<keyword evidence="2" id="KW-0812">Transmembrane</keyword>
<gene>
    <name evidence="3" type="ORF">H9698_04150</name>
</gene>
<keyword evidence="2" id="KW-1133">Transmembrane helix</keyword>
<dbReference type="EMBL" id="DWWA01000020">
    <property type="protein sequence ID" value="HJC71971.1"/>
    <property type="molecule type" value="Genomic_DNA"/>
</dbReference>
<dbReference type="Proteomes" id="UP000823918">
    <property type="component" value="Unassembled WGS sequence"/>
</dbReference>
<feature type="region of interest" description="Disordered" evidence="1">
    <location>
        <begin position="29"/>
        <end position="84"/>
    </location>
</feature>
<reference evidence="3" key="1">
    <citation type="journal article" date="2021" name="PeerJ">
        <title>Extensive microbial diversity within the chicken gut microbiome revealed by metagenomics and culture.</title>
        <authorList>
            <person name="Gilroy R."/>
            <person name="Ravi A."/>
            <person name="Getino M."/>
            <person name="Pursley I."/>
            <person name="Horton D.L."/>
            <person name="Alikhan N.F."/>
            <person name="Baker D."/>
            <person name="Gharbi K."/>
            <person name="Hall N."/>
            <person name="Watson M."/>
            <person name="Adriaenssens E.M."/>
            <person name="Foster-Nyarko E."/>
            <person name="Jarju S."/>
            <person name="Secka A."/>
            <person name="Antonio M."/>
            <person name="Oren A."/>
            <person name="Chaudhuri R.R."/>
            <person name="La Ragione R."/>
            <person name="Hildebrand F."/>
            <person name="Pallen M.J."/>
        </authorList>
    </citation>
    <scope>NUCLEOTIDE SEQUENCE</scope>
    <source>
        <strain evidence="3">5933</strain>
    </source>
</reference>
<feature type="compositionally biased region" description="Polar residues" evidence="1">
    <location>
        <begin position="41"/>
        <end position="54"/>
    </location>
</feature>
<dbReference type="AlphaFoldDB" id="A0A9D2Q406"/>
<protein>
    <submittedName>
        <fullName evidence="3">Uncharacterized protein</fullName>
    </submittedName>
</protein>
<reference evidence="3" key="2">
    <citation type="submission" date="2021-04" db="EMBL/GenBank/DDBJ databases">
        <authorList>
            <person name="Gilroy R."/>
        </authorList>
    </citation>
    <scope>NUCLEOTIDE SEQUENCE</scope>
    <source>
        <strain evidence="3">5933</strain>
    </source>
</reference>